<evidence type="ECO:0000313" key="3">
    <source>
        <dbReference type="Proteomes" id="UP000199225"/>
    </source>
</evidence>
<keyword evidence="1" id="KW-0472">Membrane</keyword>
<gene>
    <name evidence="2" type="ORF">SAMN04490247_1940</name>
</gene>
<dbReference type="Pfam" id="PF11151">
    <property type="entry name" value="DUF2929"/>
    <property type="match status" value="1"/>
</dbReference>
<dbReference type="EMBL" id="FNEV01000005">
    <property type="protein sequence ID" value="SDJ44471.1"/>
    <property type="molecule type" value="Genomic_DNA"/>
</dbReference>
<proteinExistence type="predicted"/>
<keyword evidence="1" id="KW-0812">Transmembrane</keyword>
<protein>
    <recommendedName>
        <fullName evidence="4">DUF2929 domain-containing protein</fullName>
    </recommendedName>
</protein>
<accession>A0A1G8TSE9</accession>
<evidence type="ECO:0000256" key="1">
    <source>
        <dbReference type="SAM" id="Phobius"/>
    </source>
</evidence>
<feature type="transmembrane region" description="Helical" evidence="1">
    <location>
        <begin position="6"/>
        <end position="22"/>
    </location>
</feature>
<sequence>MRFLYTIFWSFVFSFMTAYVVSNMNQADFSFLQVIMMTIVFTVGVVLLADVGLKEEEA</sequence>
<dbReference type="STRING" id="86666.SAMN04490247_1940"/>
<organism evidence="2 3">
    <name type="scientific">Salimicrobium halophilum</name>
    <dbReference type="NCBI Taxonomy" id="86666"/>
    <lineage>
        <taxon>Bacteria</taxon>
        <taxon>Bacillati</taxon>
        <taxon>Bacillota</taxon>
        <taxon>Bacilli</taxon>
        <taxon>Bacillales</taxon>
        <taxon>Bacillaceae</taxon>
        <taxon>Salimicrobium</taxon>
    </lineage>
</organism>
<feature type="transmembrane region" description="Helical" evidence="1">
    <location>
        <begin position="29"/>
        <end position="49"/>
    </location>
</feature>
<keyword evidence="1" id="KW-1133">Transmembrane helix</keyword>
<dbReference type="OrthoDB" id="2440739at2"/>
<keyword evidence="3" id="KW-1185">Reference proteome</keyword>
<dbReference type="RefSeq" id="WP_093193668.1">
    <property type="nucleotide sequence ID" value="NZ_FNEV01000005.1"/>
</dbReference>
<dbReference type="Proteomes" id="UP000199225">
    <property type="component" value="Unassembled WGS sequence"/>
</dbReference>
<evidence type="ECO:0008006" key="4">
    <source>
        <dbReference type="Google" id="ProtNLM"/>
    </source>
</evidence>
<dbReference type="InterPro" id="IPR021324">
    <property type="entry name" value="DUF2929"/>
</dbReference>
<name>A0A1G8TSE9_9BACI</name>
<evidence type="ECO:0000313" key="2">
    <source>
        <dbReference type="EMBL" id="SDJ44471.1"/>
    </source>
</evidence>
<reference evidence="3" key="1">
    <citation type="submission" date="2016-10" db="EMBL/GenBank/DDBJ databases">
        <authorList>
            <person name="Varghese N."/>
            <person name="Submissions S."/>
        </authorList>
    </citation>
    <scope>NUCLEOTIDE SEQUENCE [LARGE SCALE GENOMIC DNA]</scope>
    <source>
        <strain evidence="3">DSM 4771</strain>
    </source>
</reference>
<dbReference type="AlphaFoldDB" id="A0A1G8TSE9"/>